<evidence type="ECO:0000313" key="3">
    <source>
        <dbReference type="Proteomes" id="UP001251528"/>
    </source>
</evidence>
<dbReference type="AlphaFoldDB" id="A0AAJ0CMV7"/>
<organism evidence="2 3">
    <name type="scientific">Conoideocrella luteorostrata</name>
    <dbReference type="NCBI Taxonomy" id="1105319"/>
    <lineage>
        <taxon>Eukaryota</taxon>
        <taxon>Fungi</taxon>
        <taxon>Dikarya</taxon>
        <taxon>Ascomycota</taxon>
        <taxon>Pezizomycotina</taxon>
        <taxon>Sordariomycetes</taxon>
        <taxon>Hypocreomycetidae</taxon>
        <taxon>Hypocreales</taxon>
        <taxon>Clavicipitaceae</taxon>
        <taxon>Conoideocrella</taxon>
    </lineage>
</organism>
<sequence>MTKGGELLSNRQDLLDAAKPLSSIEHISLSPTGGWFIRFTDGSAQISSKKSLSKAFRDLAYDYMDMYSTSRQSRRKIKSVVFGANGAVMLSMDNNKVRYDLISETLKSSIPGKEKASKKASGVSLGKSTTLCPWNRDYYFLEVESAEGPSRYIYKLPPNQIPPDLVDSLVQNRVPPATLQSMQRMPQSIPQSTISYGESSNHGMPSTVMGKSNTVQSLLDKFPGINNTLHPNANCGTYSQPAPRPVSYHAGMASSPGFVYPPPISPAQPVSQHLQPIQQQTSFQNSHQIHEPPPAYTAYPTPPTQPQAWQHPPPPQHWQGQPIPPRPVQDMAMTKPLICEGCEIGIIPDDFIYHCTQCSENGLSYCESCHATGRMCTHTMQRVKVVPDKKLSVRDKNGDWGFGLCCDKCSARIRKDDFVWYCDRCTNQDYCAGCWQNKTKRCKHGAKGKVKLKQVGRKRDSTEQIVDTVDVVSQVLGFS</sequence>
<proteinExistence type="predicted"/>
<keyword evidence="3" id="KW-1185">Reference proteome</keyword>
<accession>A0AAJ0CMV7</accession>
<name>A0AAJ0CMV7_9HYPO</name>
<protein>
    <submittedName>
        <fullName evidence="2">Uncharacterized protein</fullName>
    </submittedName>
</protein>
<dbReference type="SUPFAM" id="SSF57850">
    <property type="entry name" value="RING/U-box"/>
    <property type="match status" value="1"/>
</dbReference>
<evidence type="ECO:0000256" key="1">
    <source>
        <dbReference type="SAM" id="MobiDB-lite"/>
    </source>
</evidence>
<comment type="caution">
    <text evidence="2">The sequence shown here is derived from an EMBL/GenBank/DDBJ whole genome shotgun (WGS) entry which is preliminary data.</text>
</comment>
<evidence type="ECO:0000313" key="2">
    <source>
        <dbReference type="EMBL" id="KAK2593646.1"/>
    </source>
</evidence>
<gene>
    <name evidence="2" type="ORF">QQS21_008650</name>
</gene>
<feature type="region of interest" description="Disordered" evidence="1">
    <location>
        <begin position="184"/>
        <end position="204"/>
    </location>
</feature>
<dbReference type="EMBL" id="JASWJB010000202">
    <property type="protein sequence ID" value="KAK2593646.1"/>
    <property type="molecule type" value="Genomic_DNA"/>
</dbReference>
<reference evidence="2" key="1">
    <citation type="submission" date="2023-06" db="EMBL/GenBank/DDBJ databases">
        <title>Conoideocrella luteorostrata (Hypocreales: Clavicipitaceae), a potential biocontrol fungus for elongate hemlock scale in United States Christmas tree production areas.</title>
        <authorList>
            <person name="Barrett H."/>
            <person name="Lovett B."/>
            <person name="Macias A.M."/>
            <person name="Stajich J.E."/>
            <person name="Kasson M.T."/>
        </authorList>
    </citation>
    <scope>NUCLEOTIDE SEQUENCE</scope>
    <source>
        <strain evidence="2">ARSEF 14590</strain>
    </source>
</reference>
<dbReference type="Proteomes" id="UP001251528">
    <property type="component" value="Unassembled WGS sequence"/>
</dbReference>